<proteinExistence type="predicted"/>
<dbReference type="AlphaFoldDB" id="A0AAV4ADM0"/>
<feature type="region of interest" description="Disordered" evidence="1">
    <location>
        <begin position="47"/>
        <end position="169"/>
    </location>
</feature>
<comment type="caution">
    <text evidence="2">The sequence shown here is derived from an EMBL/GenBank/DDBJ whole genome shotgun (WGS) entry which is preliminary data.</text>
</comment>
<evidence type="ECO:0000313" key="3">
    <source>
        <dbReference type="Proteomes" id="UP000735302"/>
    </source>
</evidence>
<evidence type="ECO:0000256" key="1">
    <source>
        <dbReference type="SAM" id="MobiDB-lite"/>
    </source>
</evidence>
<reference evidence="2 3" key="1">
    <citation type="journal article" date="2021" name="Elife">
        <title>Chloroplast acquisition without the gene transfer in kleptoplastic sea slugs, Plakobranchus ocellatus.</title>
        <authorList>
            <person name="Maeda T."/>
            <person name="Takahashi S."/>
            <person name="Yoshida T."/>
            <person name="Shimamura S."/>
            <person name="Takaki Y."/>
            <person name="Nagai Y."/>
            <person name="Toyoda A."/>
            <person name="Suzuki Y."/>
            <person name="Arimoto A."/>
            <person name="Ishii H."/>
            <person name="Satoh N."/>
            <person name="Nishiyama T."/>
            <person name="Hasebe M."/>
            <person name="Maruyama T."/>
            <person name="Minagawa J."/>
            <person name="Obokata J."/>
            <person name="Shigenobu S."/>
        </authorList>
    </citation>
    <scope>NUCLEOTIDE SEQUENCE [LARGE SCALE GENOMIC DNA]</scope>
</reference>
<evidence type="ECO:0000313" key="2">
    <source>
        <dbReference type="EMBL" id="GFO09281.1"/>
    </source>
</evidence>
<dbReference type="EMBL" id="BLXT01004061">
    <property type="protein sequence ID" value="GFO09281.1"/>
    <property type="molecule type" value="Genomic_DNA"/>
</dbReference>
<feature type="compositionally biased region" description="Basic and acidic residues" evidence="1">
    <location>
        <begin position="84"/>
        <end position="95"/>
    </location>
</feature>
<dbReference type="Proteomes" id="UP000735302">
    <property type="component" value="Unassembled WGS sequence"/>
</dbReference>
<feature type="compositionally biased region" description="Basic and acidic residues" evidence="1">
    <location>
        <begin position="126"/>
        <end position="136"/>
    </location>
</feature>
<name>A0AAV4ADM0_9GAST</name>
<gene>
    <name evidence="2" type="ORF">PoB_003578600</name>
</gene>
<feature type="compositionally biased region" description="Low complexity" evidence="1">
    <location>
        <begin position="47"/>
        <end position="61"/>
    </location>
</feature>
<accession>A0AAV4ADM0</accession>
<protein>
    <submittedName>
        <fullName evidence="2">Uncharacterized protein</fullName>
    </submittedName>
</protein>
<sequence length="200" mass="22375">MACTRAAHWINSEGNTCYPIHDPSDANTMSPRCQMCAFRGTPIQQQAVQEQHQQQQQQQLQQKREALQKQKPSSQVRDLATQDISKECGDTEMEPKTSLSSDQNEPYLDLIGAYDNKPRSGFPQHMRPESGDRALGKESPPQSTPSSSMTGPSNAPKKNNPSRKKDMLANALKDVPLSWEIQRLDSMLSRAALEGSMTRY</sequence>
<keyword evidence="3" id="KW-1185">Reference proteome</keyword>
<organism evidence="2 3">
    <name type="scientific">Plakobranchus ocellatus</name>
    <dbReference type="NCBI Taxonomy" id="259542"/>
    <lineage>
        <taxon>Eukaryota</taxon>
        <taxon>Metazoa</taxon>
        <taxon>Spiralia</taxon>
        <taxon>Lophotrochozoa</taxon>
        <taxon>Mollusca</taxon>
        <taxon>Gastropoda</taxon>
        <taxon>Heterobranchia</taxon>
        <taxon>Euthyneura</taxon>
        <taxon>Panpulmonata</taxon>
        <taxon>Sacoglossa</taxon>
        <taxon>Placobranchoidea</taxon>
        <taxon>Plakobranchidae</taxon>
        <taxon>Plakobranchus</taxon>
    </lineage>
</organism>
<feature type="compositionally biased region" description="Low complexity" evidence="1">
    <location>
        <begin position="139"/>
        <end position="153"/>
    </location>
</feature>